<feature type="region of interest" description="Disordered" evidence="1">
    <location>
        <begin position="132"/>
        <end position="201"/>
    </location>
</feature>
<keyword evidence="4" id="KW-1185">Reference proteome</keyword>
<evidence type="ECO:0000256" key="1">
    <source>
        <dbReference type="SAM" id="MobiDB-lite"/>
    </source>
</evidence>
<organism evidence="3 4">
    <name type="scientific">Neisseria shayeganii 871</name>
    <dbReference type="NCBI Taxonomy" id="1032488"/>
    <lineage>
        <taxon>Bacteria</taxon>
        <taxon>Pseudomonadati</taxon>
        <taxon>Pseudomonadota</taxon>
        <taxon>Betaproteobacteria</taxon>
        <taxon>Neisseriales</taxon>
        <taxon>Neisseriaceae</taxon>
        <taxon>Neisseria</taxon>
    </lineage>
</organism>
<keyword evidence="2" id="KW-0812">Transmembrane</keyword>
<evidence type="ECO:0000313" key="3">
    <source>
        <dbReference type="EMBL" id="EGY52895.1"/>
    </source>
</evidence>
<proteinExistence type="predicted"/>
<name>G4CH03_9NEIS</name>
<keyword evidence="2" id="KW-0472">Membrane</keyword>
<protein>
    <submittedName>
        <fullName evidence="3">Uncharacterized protein</fullName>
    </submittedName>
</protein>
<comment type="caution">
    <text evidence="3">The sequence shown here is derived from an EMBL/GenBank/DDBJ whole genome shotgun (WGS) entry which is preliminary data.</text>
</comment>
<dbReference type="EMBL" id="AGAY01000029">
    <property type="protein sequence ID" value="EGY52895.1"/>
    <property type="molecule type" value="Genomic_DNA"/>
</dbReference>
<evidence type="ECO:0000313" key="4">
    <source>
        <dbReference type="Proteomes" id="UP000003019"/>
    </source>
</evidence>
<sequence>MWGLIVIVRRLGTVEHIKAAFAFTLEGKALVVVALQPADAVQHTANLLFILALAYFHLKHSRNQPVFTVCFTGAAALVAPITGMIGGVGDGIGFPSGKAAGEGVLLHKVGGGFENGAVFKLALPVADQPGIEASFDAGQPHPRRQAGNVGGQFQGGRHQRKTAGKATMAAVVLPSDESPYRWKPPPGSRSKPSKGAAKAVPSASSRRLIDCSLHKCPFMWLNTTGKKIAASAGKLNAQIS</sequence>
<evidence type="ECO:0000256" key="2">
    <source>
        <dbReference type="SAM" id="Phobius"/>
    </source>
</evidence>
<accession>G4CH03</accession>
<dbReference type="AlphaFoldDB" id="G4CH03"/>
<dbReference type="HOGENOM" id="CLU_1155452_0_0_4"/>
<keyword evidence="2" id="KW-1133">Transmembrane helix</keyword>
<feature type="transmembrane region" description="Helical" evidence="2">
    <location>
        <begin position="65"/>
        <end position="88"/>
    </location>
</feature>
<reference evidence="3 4" key="1">
    <citation type="submission" date="2011-05" db="EMBL/GenBank/DDBJ databases">
        <authorList>
            <person name="Muzny D."/>
            <person name="Qin X."/>
            <person name="Deng J."/>
            <person name="Jiang H."/>
            <person name="Liu Y."/>
            <person name="Qu J."/>
            <person name="Song X.-Z."/>
            <person name="Zhang L."/>
            <person name="Thornton R."/>
            <person name="Coyle M."/>
            <person name="Francisco L."/>
            <person name="Jackson L."/>
            <person name="Javaid M."/>
            <person name="Korchina V."/>
            <person name="Kovar C."/>
            <person name="Mata R."/>
            <person name="Mathew T."/>
            <person name="Ngo R."/>
            <person name="Nguyen L."/>
            <person name="Nguyen N."/>
            <person name="Okwuonu G."/>
            <person name="Ongeri F."/>
            <person name="Pham C."/>
            <person name="Simmons D."/>
            <person name="Wilczek-Boney K."/>
            <person name="Hale W."/>
            <person name="Jakkamsetti A."/>
            <person name="Pham P."/>
            <person name="Ruth R."/>
            <person name="San Lucas F."/>
            <person name="Warren J."/>
            <person name="Zhang J."/>
            <person name="Zhao Z."/>
            <person name="Zhou C."/>
            <person name="Zhu D."/>
            <person name="Lee S."/>
            <person name="Bess C."/>
            <person name="Blankenburg K."/>
            <person name="Forbes L."/>
            <person name="Fu Q."/>
            <person name="Gubbala S."/>
            <person name="Hirani K."/>
            <person name="Jayaseelan J.C."/>
            <person name="Lara F."/>
            <person name="Munidasa M."/>
            <person name="Palculict T."/>
            <person name="Patil S."/>
            <person name="Pu L.-L."/>
            <person name="Saada N."/>
            <person name="Tang L."/>
            <person name="Weissenberger G."/>
            <person name="Zhu Y."/>
            <person name="Hemphill L."/>
            <person name="Shang Y."/>
            <person name="Youmans B."/>
            <person name="Ayvaz T."/>
            <person name="Ross M."/>
            <person name="Santibanez J."/>
            <person name="Aqrawi P."/>
            <person name="Gross S."/>
            <person name="Joshi V."/>
            <person name="Fowler G."/>
            <person name="Nazareth L."/>
            <person name="Reid J."/>
            <person name="Worley K."/>
            <person name="Petrosino J."/>
            <person name="Highlander S."/>
            <person name="Gibbs R."/>
        </authorList>
    </citation>
    <scope>NUCLEOTIDE SEQUENCE [LARGE SCALE GENOMIC DNA]</scope>
    <source>
        <strain evidence="3 4">871</strain>
    </source>
</reference>
<gene>
    <name evidence="3" type="ORF">HMPREF9371_0892</name>
</gene>
<dbReference type="Proteomes" id="UP000003019">
    <property type="component" value="Unassembled WGS sequence"/>
</dbReference>